<dbReference type="InParanoid" id="G3QDH8"/>
<dbReference type="GeneTree" id="ENSGT00390000012736"/>
<dbReference type="PANTHER" id="PTHR34833:SF1">
    <property type="entry name" value="GENE, 17359-RELATED"/>
    <property type="match status" value="1"/>
</dbReference>
<proteinExistence type="predicted"/>
<dbReference type="Proteomes" id="UP000001519">
    <property type="component" value="Chromosome 4"/>
</dbReference>
<dbReference type="Pfam" id="PF15123">
    <property type="entry name" value="DUF4562"/>
    <property type="match status" value="1"/>
</dbReference>
<dbReference type="EMBL" id="CABD030034476">
    <property type="status" value="NOT_ANNOTATED_CDS"/>
    <property type="molecule type" value="Genomic_DNA"/>
</dbReference>
<dbReference type="FunCoup" id="G3QDH8">
    <property type="interactions" value="6"/>
</dbReference>
<dbReference type="OMA" id="RSFIAWH"/>
<dbReference type="EMBL" id="CABD030034478">
    <property type="status" value="NOT_ANNOTATED_CDS"/>
    <property type="molecule type" value="Genomic_DNA"/>
</dbReference>
<accession>G3QDH8</accession>
<dbReference type="InterPro" id="IPR027814">
    <property type="entry name" value="DUF4562"/>
</dbReference>
<evidence type="ECO:0000256" key="1">
    <source>
        <dbReference type="SAM" id="MobiDB-lite"/>
    </source>
</evidence>
<dbReference type="eggNOG" id="ENOG502S3MZ">
    <property type="taxonomic scope" value="Eukaryota"/>
</dbReference>
<dbReference type="EMBL" id="CABD030034474">
    <property type="status" value="NOT_ANNOTATED_CDS"/>
    <property type="molecule type" value="Genomic_DNA"/>
</dbReference>
<dbReference type="Bgee" id="ENSGGOG00000000301">
    <property type="expression patterns" value="Expressed in testis and 2 other cell types or tissues"/>
</dbReference>
<reference evidence="2 3" key="2">
    <citation type="journal article" date="2012" name="Nature">
        <title>Insights into hominid evolution from the gorilla genome sequence.</title>
        <authorList>
            <person name="Scally A."/>
            <person name="Dutheil J.Y."/>
            <person name="Hillier L.W."/>
            <person name="Jordan G.E."/>
            <person name="Goodhead I."/>
            <person name="Herrero J."/>
            <person name="Hobolth A."/>
            <person name="Lappalainen T."/>
            <person name="Mailund T."/>
            <person name="Marques-Bonet T."/>
            <person name="McCarthy S."/>
            <person name="Montgomery S.H."/>
            <person name="Schwalie P.C."/>
            <person name="Tang Y.A."/>
            <person name="Ward M.C."/>
            <person name="Xue Y."/>
            <person name="Yngvadottir B."/>
            <person name="Alkan C."/>
            <person name="Andersen L.N."/>
            <person name="Ayub Q."/>
            <person name="Ball E.V."/>
            <person name="Beal K."/>
            <person name="Bradley B.J."/>
            <person name="Chen Y."/>
            <person name="Clee C.M."/>
            <person name="Fitzgerald S."/>
            <person name="Graves T.A."/>
            <person name="Gu Y."/>
            <person name="Heath P."/>
            <person name="Heger A."/>
            <person name="Karakoc E."/>
            <person name="Kolb-Kokocinski A."/>
            <person name="Laird G.K."/>
            <person name="Lunter G."/>
            <person name="Meader S."/>
            <person name="Mort M."/>
            <person name="Mullikin J.C."/>
            <person name="Munch K."/>
            <person name="O'Connor T.D."/>
            <person name="Phillips A.D."/>
            <person name="Prado-Martinez J."/>
            <person name="Rogers A.S."/>
            <person name="Sajjadian S."/>
            <person name="Schmidt D."/>
            <person name="Shaw K."/>
            <person name="Simpson J.T."/>
            <person name="Stenson P.D."/>
            <person name="Turner D.J."/>
            <person name="Vigilant L."/>
            <person name="Vilella A.J."/>
            <person name="Whitener W."/>
            <person name="Zhu B."/>
            <person name="Cooper D.N."/>
            <person name="de Jong P."/>
            <person name="Dermitzakis E.T."/>
            <person name="Eichler E.E."/>
            <person name="Flicek P."/>
            <person name="Goldman N."/>
            <person name="Mundy N.I."/>
            <person name="Ning Z."/>
            <person name="Odom D.T."/>
            <person name="Ponting C.P."/>
            <person name="Quail M.A."/>
            <person name="Ryder O.A."/>
            <person name="Searle S.M."/>
            <person name="Warren W.C."/>
            <person name="Wilson R.K."/>
            <person name="Schierup M.H."/>
            <person name="Rogers J."/>
            <person name="Tyler-Smith C."/>
            <person name="Durbin R."/>
        </authorList>
    </citation>
    <scope>NUCLEOTIDE SEQUENCE [LARGE SCALE GENOMIC DNA]</scope>
</reference>
<name>G3QDH8_GORGO</name>
<reference evidence="2" key="4">
    <citation type="submission" date="2025-09" db="UniProtKB">
        <authorList>
            <consortium name="Ensembl"/>
        </authorList>
    </citation>
    <scope>IDENTIFICATION</scope>
</reference>
<feature type="region of interest" description="Disordered" evidence="1">
    <location>
        <begin position="85"/>
        <end position="108"/>
    </location>
</feature>
<dbReference type="EMBL" id="CABD030034479">
    <property type="status" value="NOT_ANNOTATED_CDS"/>
    <property type="molecule type" value="Genomic_DNA"/>
</dbReference>
<dbReference type="EMBL" id="CABD030034475">
    <property type="status" value="NOT_ANNOTATED_CDS"/>
    <property type="molecule type" value="Genomic_DNA"/>
</dbReference>
<dbReference type="HOGENOM" id="CLU_2170179_0_0_1"/>
<dbReference type="EMBL" id="CABD030034477">
    <property type="status" value="NOT_ANNOTATED_CDS"/>
    <property type="molecule type" value="Genomic_DNA"/>
</dbReference>
<reference evidence="3" key="1">
    <citation type="submission" date="2011-05" db="EMBL/GenBank/DDBJ databases">
        <title>Insights into the evolution of the great apes provided by the gorilla genome.</title>
        <authorList>
            <person name="Scally A."/>
        </authorList>
    </citation>
    <scope>NUCLEOTIDE SEQUENCE [LARGE SCALE GENOMIC DNA]</scope>
</reference>
<keyword evidence="3" id="KW-1185">Reference proteome</keyword>
<evidence type="ECO:0000313" key="3">
    <source>
        <dbReference type="Proteomes" id="UP000001519"/>
    </source>
</evidence>
<sequence>MASVSYQKPTSTTVGKQMIFTYEELSQASLDSITHRYQNPWQPKPHVLDMQGKQSRASFAWHMSAFEDTDQRNSKWAILVRQCKSSLPRASKPPKLPKLPKNEKKRKH</sequence>
<dbReference type="AlphaFoldDB" id="G3QDH8"/>
<reference evidence="2" key="3">
    <citation type="submission" date="2025-08" db="UniProtKB">
        <authorList>
            <consortium name="Ensembl"/>
        </authorList>
    </citation>
    <scope>IDENTIFICATION</scope>
</reference>
<dbReference type="PANTHER" id="PTHR34833">
    <property type="entry name" value="GENE, 17359-RELATED"/>
    <property type="match status" value="1"/>
</dbReference>
<dbReference type="Ensembl" id="ENSGGOT00000000303.3">
    <property type="protein sequence ID" value="ENSGGOP00000000297.3"/>
    <property type="gene ID" value="ENSGGOG00000000301.3"/>
</dbReference>
<evidence type="ECO:0000313" key="2">
    <source>
        <dbReference type="Ensembl" id="ENSGGOP00000000297.3"/>
    </source>
</evidence>
<protein>
    <submittedName>
        <fullName evidence="2">Uncharacterized protein</fullName>
    </submittedName>
</protein>
<organism evidence="2 3">
    <name type="scientific">Gorilla gorilla gorilla</name>
    <name type="common">Western lowland gorilla</name>
    <dbReference type="NCBI Taxonomy" id="9595"/>
    <lineage>
        <taxon>Eukaryota</taxon>
        <taxon>Metazoa</taxon>
        <taxon>Chordata</taxon>
        <taxon>Craniata</taxon>
        <taxon>Vertebrata</taxon>
        <taxon>Euteleostomi</taxon>
        <taxon>Mammalia</taxon>
        <taxon>Eutheria</taxon>
        <taxon>Euarchontoglires</taxon>
        <taxon>Primates</taxon>
        <taxon>Haplorrhini</taxon>
        <taxon>Catarrhini</taxon>
        <taxon>Hominidae</taxon>
        <taxon>Gorilla</taxon>
    </lineage>
</organism>